<comment type="caution">
    <text evidence="1">The sequence shown here is derived from an EMBL/GenBank/DDBJ whole genome shotgun (WGS) entry which is preliminary data.</text>
</comment>
<dbReference type="Proteomes" id="UP000323176">
    <property type="component" value="Unassembled WGS sequence"/>
</dbReference>
<dbReference type="OrthoDB" id="306016at2"/>
<dbReference type="EMBL" id="SAXY01000058">
    <property type="protein sequence ID" value="TXJ39675.1"/>
    <property type="molecule type" value="Genomic_DNA"/>
</dbReference>
<organism evidence="1 2">
    <name type="scientific">Brachyspira pilosicoli</name>
    <name type="common">Serpulina pilosicoli</name>
    <dbReference type="NCBI Taxonomy" id="52584"/>
    <lineage>
        <taxon>Bacteria</taxon>
        <taxon>Pseudomonadati</taxon>
        <taxon>Spirochaetota</taxon>
        <taxon>Spirochaetia</taxon>
        <taxon>Brachyspirales</taxon>
        <taxon>Brachyspiraceae</taxon>
        <taxon>Brachyspira</taxon>
    </lineage>
</organism>
<reference evidence="1 2" key="1">
    <citation type="journal article" date="1992" name="Lakartidningen">
        <title>[Penicillin V and not amoxicillin is the first choice preparation in acute otitis].</title>
        <authorList>
            <person name="Kamme C."/>
            <person name="Lundgren K."/>
            <person name="Prellner K."/>
        </authorList>
    </citation>
    <scope>NUCLEOTIDE SEQUENCE [LARGE SCALE GENOMIC DNA]</scope>
    <source>
        <strain evidence="1 2">PC5538III-hc</strain>
    </source>
</reference>
<accession>A0A5C8EP94</accession>
<evidence type="ECO:0000313" key="2">
    <source>
        <dbReference type="Proteomes" id="UP000323176"/>
    </source>
</evidence>
<evidence type="ECO:0000313" key="1">
    <source>
        <dbReference type="EMBL" id="TXJ39675.1"/>
    </source>
</evidence>
<dbReference type="AlphaFoldDB" id="A0A5C8EP94"/>
<protein>
    <submittedName>
        <fullName evidence="1">Uncharacterized protein</fullName>
    </submittedName>
</protein>
<sequence>MKKFIILTLLLLGIFFNTSFAIISPKFGIENRLSYIDLEPSEFIKNDVLSNDSYFYIGFELLNPNFYFIFKPAIRVYTKYDLEFDMSTSSLKEKNDGFITFTFDEIEFSYLNDVMAFYIGKRKFHFGEGFNRQYIFVEDSVFYDDYNSLYNTELNIYQDNITHSIGFITDTKSIDLLEEPQFYTAWYYAKYSTTELGLMGIVKYKYDLNLKNNVALGLEASYIFDFNLKLYGNINYDLLYNDQIYKNTDGIKSLIGINYNYISQNWVFIPYIEYFYEQSHSFYSIGLYTSFVDSIFSIISYFSHSPNYLMDFTIKALISYNNFDFELLYYIPIEGIEGIDNVVECKLSYSY</sequence>
<proteinExistence type="predicted"/>
<gene>
    <name evidence="1" type="ORF">EPJ72_09670</name>
</gene>
<name>A0A5C8EP94_BRAPL</name>